<dbReference type="RefSeq" id="WP_071860625.1">
    <property type="nucleotide sequence ID" value="NZ_JBHLVS010000004.1"/>
</dbReference>
<evidence type="ECO:0000256" key="1">
    <source>
        <dbReference type="ARBA" id="ARBA00022679"/>
    </source>
</evidence>
<dbReference type="Proteomes" id="UP000183700">
    <property type="component" value="Unassembled WGS sequence"/>
</dbReference>
<organism evidence="4 5">
    <name type="scientific">Enterococcus devriesei</name>
    <dbReference type="NCBI Taxonomy" id="319970"/>
    <lineage>
        <taxon>Bacteria</taxon>
        <taxon>Bacillati</taxon>
        <taxon>Bacillota</taxon>
        <taxon>Bacilli</taxon>
        <taxon>Lactobacillales</taxon>
        <taxon>Enterococcaceae</taxon>
        <taxon>Enterococcus</taxon>
    </lineage>
</organism>
<keyword evidence="2" id="KW-0012">Acyltransferase</keyword>
<dbReference type="PANTHER" id="PTHR42919:SF8">
    <property type="entry name" value="N-ALPHA-ACETYLTRANSFERASE 50"/>
    <property type="match status" value="1"/>
</dbReference>
<dbReference type="PANTHER" id="PTHR42919">
    <property type="entry name" value="N-ALPHA-ACETYLTRANSFERASE"/>
    <property type="match status" value="1"/>
</dbReference>
<accession>A0A1L8SYU3</accession>
<name>A0A1L8SYU3_9ENTE</name>
<feature type="domain" description="N-acetyltransferase" evidence="3">
    <location>
        <begin position="1"/>
        <end position="140"/>
    </location>
</feature>
<comment type="caution">
    <text evidence="4">The sequence shown here is derived from an EMBL/GenBank/DDBJ whole genome shotgun (WGS) entry which is preliminary data.</text>
</comment>
<dbReference type="InterPro" id="IPR016181">
    <property type="entry name" value="Acyl_CoA_acyltransferase"/>
</dbReference>
<protein>
    <recommendedName>
        <fullName evidence="3">N-acetyltransferase domain-containing protein</fullName>
    </recommendedName>
</protein>
<keyword evidence="1" id="KW-0808">Transferase</keyword>
<dbReference type="PROSITE" id="PS51186">
    <property type="entry name" value="GNAT"/>
    <property type="match status" value="1"/>
</dbReference>
<dbReference type="SUPFAM" id="SSF55729">
    <property type="entry name" value="Acyl-CoA N-acyltransferases (Nat)"/>
    <property type="match status" value="1"/>
</dbReference>
<evidence type="ECO:0000313" key="4">
    <source>
        <dbReference type="EMBL" id="OJG37113.1"/>
    </source>
</evidence>
<evidence type="ECO:0000259" key="3">
    <source>
        <dbReference type="PROSITE" id="PS51186"/>
    </source>
</evidence>
<keyword evidence="5" id="KW-1185">Reference proteome</keyword>
<proteinExistence type="predicted"/>
<evidence type="ECO:0000256" key="2">
    <source>
        <dbReference type="ARBA" id="ARBA00023315"/>
    </source>
</evidence>
<evidence type="ECO:0000313" key="5">
    <source>
        <dbReference type="Proteomes" id="UP000183700"/>
    </source>
</evidence>
<dbReference type="AlphaFoldDB" id="A0A1L8SYU3"/>
<sequence>MEIKKSVKEELVPFLDDVFKQQHDAEFSDGLAESTEQPLVLAAWVEDQLAGGIVGRYQYDTLYISLLGVDARFQKLGIGSELMRAIEKQAVEKGLKTITLTTKAYQALDFYLKQGYEVFGEIADVPMVGTTKYYLAKRISK</sequence>
<gene>
    <name evidence="4" type="ORF">RV00_GL000070</name>
</gene>
<dbReference type="CDD" id="cd04301">
    <property type="entry name" value="NAT_SF"/>
    <property type="match status" value="1"/>
</dbReference>
<dbReference type="Gene3D" id="3.40.630.30">
    <property type="match status" value="1"/>
</dbReference>
<reference evidence="4 5" key="1">
    <citation type="submission" date="2014-12" db="EMBL/GenBank/DDBJ databases">
        <title>Draft genome sequences of 29 type strains of Enterococci.</title>
        <authorList>
            <person name="Zhong Z."/>
            <person name="Sun Z."/>
            <person name="Liu W."/>
            <person name="Zhang W."/>
            <person name="Zhang H."/>
        </authorList>
    </citation>
    <scope>NUCLEOTIDE SEQUENCE [LARGE SCALE GENOMIC DNA]</scope>
    <source>
        <strain evidence="4 5">DSM 22802</strain>
    </source>
</reference>
<dbReference type="InterPro" id="IPR000182">
    <property type="entry name" value="GNAT_dom"/>
</dbReference>
<dbReference type="GO" id="GO:0016747">
    <property type="term" value="F:acyltransferase activity, transferring groups other than amino-acyl groups"/>
    <property type="evidence" value="ECO:0007669"/>
    <property type="project" value="InterPro"/>
</dbReference>
<dbReference type="InterPro" id="IPR051556">
    <property type="entry name" value="N-term/lysine_N-AcTrnsfr"/>
</dbReference>
<dbReference type="Pfam" id="PF00583">
    <property type="entry name" value="Acetyltransf_1"/>
    <property type="match status" value="1"/>
</dbReference>
<dbReference type="OrthoDB" id="9787920at2"/>
<dbReference type="EMBL" id="JXKM01000001">
    <property type="protein sequence ID" value="OJG37113.1"/>
    <property type="molecule type" value="Genomic_DNA"/>
</dbReference>
<dbReference type="STRING" id="319970.RV00_GL000070"/>